<evidence type="ECO:0000256" key="3">
    <source>
        <dbReference type="SAM" id="Coils"/>
    </source>
</evidence>
<dbReference type="Proteomes" id="UP001428817">
    <property type="component" value="Unassembled WGS sequence"/>
</dbReference>
<dbReference type="Pfam" id="PF00440">
    <property type="entry name" value="TetR_N"/>
    <property type="match status" value="1"/>
</dbReference>
<dbReference type="InterPro" id="IPR050109">
    <property type="entry name" value="HTH-type_TetR-like_transc_reg"/>
</dbReference>
<keyword evidence="1 2" id="KW-0238">DNA-binding</keyword>
<organism evidence="5 6">
    <name type="scientific">Pseudonocardia eucalypti</name>
    <dbReference type="NCBI Taxonomy" id="648755"/>
    <lineage>
        <taxon>Bacteria</taxon>
        <taxon>Bacillati</taxon>
        <taxon>Actinomycetota</taxon>
        <taxon>Actinomycetes</taxon>
        <taxon>Pseudonocardiales</taxon>
        <taxon>Pseudonocardiaceae</taxon>
        <taxon>Pseudonocardia</taxon>
    </lineage>
</organism>
<keyword evidence="6" id="KW-1185">Reference proteome</keyword>
<evidence type="ECO:0000256" key="2">
    <source>
        <dbReference type="PROSITE-ProRule" id="PRU00335"/>
    </source>
</evidence>
<dbReference type="PROSITE" id="PS50977">
    <property type="entry name" value="HTH_TETR_2"/>
    <property type="match status" value="1"/>
</dbReference>
<dbReference type="RefSeq" id="WP_221498222.1">
    <property type="nucleotide sequence ID" value="NZ_BAABJP010000004.1"/>
</dbReference>
<dbReference type="InterPro" id="IPR001647">
    <property type="entry name" value="HTH_TetR"/>
</dbReference>
<dbReference type="SUPFAM" id="SSF48498">
    <property type="entry name" value="Tetracyclin repressor-like, C-terminal domain"/>
    <property type="match status" value="1"/>
</dbReference>
<feature type="DNA-binding region" description="H-T-H motif" evidence="2">
    <location>
        <begin position="49"/>
        <end position="68"/>
    </location>
</feature>
<dbReference type="PANTHER" id="PTHR30055">
    <property type="entry name" value="HTH-TYPE TRANSCRIPTIONAL REGULATOR RUTR"/>
    <property type="match status" value="1"/>
</dbReference>
<accession>A0ABP9PNC9</accession>
<dbReference type="Gene3D" id="1.10.357.10">
    <property type="entry name" value="Tetracycline Repressor, domain 2"/>
    <property type="match status" value="1"/>
</dbReference>
<proteinExistence type="predicted"/>
<evidence type="ECO:0000259" key="4">
    <source>
        <dbReference type="PROSITE" id="PS50977"/>
    </source>
</evidence>
<comment type="caution">
    <text evidence="5">The sequence shown here is derived from an EMBL/GenBank/DDBJ whole genome shotgun (WGS) entry which is preliminary data.</text>
</comment>
<protein>
    <submittedName>
        <fullName evidence="5">TetR/AcrR family transcriptional regulator</fullName>
    </submittedName>
</protein>
<dbReference type="InterPro" id="IPR009057">
    <property type="entry name" value="Homeodomain-like_sf"/>
</dbReference>
<name>A0ABP9PNC9_9PSEU</name>
<dbReference type="SUPFAM" id="SSF46689">
    <property type="entry name" value="Homeodomain-like"/>
    <property type="match status" value="1"/>
</dbReference>
<reference evidence="6" key="1">
    <citation type="journal article" date="2019" name="Int. J. Syst. Evol. Microbiol.">
        <title>The Global Catalogue of Microorganisms (GCM) 10K type strain sequencing project: providing services to taxonomists for standard genome sequencing and annotation.</title>
        <authorList>
            <consortium name="The Broad Institute Genomics Platform"/>
            <consortium name="The Broad Institute Genome Sequencing Center for Infectious Disease"/>
            <person name="Wu L."/>
            <person name="Ma J."/>
        </authorList>
    </citation>
    <scope>NUCLEOTIDE SEQUENCE [LARGE SCALE GENOMIC DNA]</scope>
    <source>
        <strain evidence="6">JCM 18303</strain>
    </source>
</reference>
<dbReference type="PANTHER" id="PTHR30055:SF235">
    <property type="entry name" value="TRANSCRIPTIONAL REGULATORY PROTEIN"/>
    <property type="match status" value="1"/>
</dbReference>
<feature type="coiled-coil region" evidence="3">
    <location>
        <begin position="119"/>
        <end position="146"/>
    </location>
</feature>
<sequence>MTGPPAGLPRRYIEMAAQRRIAAPDAKNRTLLLDAAEELMLEKGYAAVTSRRIADKAGLKSQLVHYYFRTMDELFLAMFRRRAEEGLKHQRELLNSERPLRGLWEFNTETSSSAFTMEIASLARHREEFRAEVRRYSERFRAAQLEVVAAVMERYKIPREVCTPAALAMIMTAIGRIMSMEENLGFSLGHKETVEFMERYLDQLESYARPE</sequence>
<dbReference type="EMBL" id="BAABJP010000004">
    <property type="protein sequence ID" value="GAA5148930.1"/>
    <property type="molecule type" value="Genomic_DNA"/>
</dbReference>
<feature type="domain" description="HTH tetR-type" evidence="4">
    <location>
        <begin position="26"/>
        <end position="86"/>
    </location>
</feature>
<evidence type="ECO:0000313" key="6">
    <source>
        <dbReference type="Proteomes" id="UP001428817"/>
    </source>
</evidence>
<evidence type="ECO:0000313" key="5">
    <source>
        <dbReference type="EMBL" id="GAA5148930.1"/>
    </source>
</evidence>
<dbReference type="InterPro" id="IPR036271">
    <property type="entry name" value="Tet_transcr_reg_TetR-rel_C_sf"/>
</dbReference>
<gene>
    <name evidence="5" type="ORF">GCM10023321_11960</name>
</gene>
<evidence type="ECO:0000256" key="1">
    <source>
        <dbReference type="ARBA" id="ARBA00023125"/>
    </source>
</evidence>
<dbReference type="PRINTS" id="PR00455">
    <property type="entry name" value="HTHTETR"/>
</dbReference>
<keyword evidence="3" id="KW-0175">Coiled coil</keyword>